<reference evidence="2" key="1">
    <citation type="submission" date="2010-08" db="EMBL/GenBank/DDBJ databases">
        <authorList>
            <person name="Muzny D."/>
            <person name="Qin X."/>
            <person name="Buhay C."/>
            <person name="Dugan-Rocha S."/>
            <person name="Ding Y."/>
            <person name="Chen G."/>
            <person name="Hawes A."/>
            <person name="Holder M."/>
            <person name="Jhangiani S."/>
            <person name="Johnson A."/>
            <person name="Khan Z."/>
            <person name="Li Z."/>
            <person name="Liu W."/>
            <person name="Liu X."/>
            <person name="Perez L."/>
            <person name="Shen H."/>
            <person name="Wang Q."/>
            <person name="Watt J."/>
            <person name="Xi L."/>
            <person name="Xin Y."/>
            <person name="Zhou J."/>
            <person name="Deng J."/>
            <person name="Jiang H."/>
            <person name="Liu Y."/>
            <person name="Qu J."/>
            <person name="Song X.-Z."/>
            <person name="Zhang L."/>
            <person name="Villasana D."/>
            <person name="Johnson A."/>
            <person name="Liu J."/>
            <person name="Liyanage D."/>
            <person name="Lorensuhewa L."/>
            <person name="Robinson T."/>
            <person name="Song A."/>
            <person name="Song B.-B."/>
            <person name="Dinh H."/>
            <person name="Thornton R."/>
            <person name="Coyle M."/>
            <person name="Francisco L."/>
            <person name="Jackson L."/>
            <person name="Javaid M."/>
            <person name="Korchina V."/>
            <person name="Kovar C."/>
            <person name="Mata R."/>
            <person name="Mathew T."/>
            <person name="Ngo R."/>
            <person name="Nguyen L."/>
            <person name="Nguyen N."/>
            <person name="Okwuonu G."/>
            <person name="Ongeri F."/>
            <person name="Pham C."/>
            <person name="Simmons D."/>
            <person name="Wilczek-Boney K."/>
            <person name="Hale W."/>
            <person name="Jakkamsetti A."/>
            <person name="Pham P."/>
            <person name="Ruth R."/>
            <person name="San Lucas F."/>
            <person name="Warren J."/>
            <person name="Zhang J."/>
            <person name="Zhao Z."/>
            <person name="Zhou C."/>
            <person name="Zhu D."/>
            <person name="Lee S."/>
            <person name="Bess C."/>
            <person name="Blankenburg K."/>
            <person name="Forbes L."/>
            <person name="Fu Q."/>
            <person name="Gubbala S."/>
            <person name="Hirani K."/>
            <person name="Jayaseelan J.C."/>
            <person name="Lara F."/>
            <person name="Munidasa M."/>
            <person name="Palculict T."/>
            <person name="Patil S."/>
            <person name="Pu L.-L."/>
            <person name="Saada N."/>
            <person name="Tang L."/>
            <person name="Weissenberger G."/>
            <person name="Zhu Y."/>
            <person name="Hemphill L."/>
            <person name="Shang Y."/>
            <person name="Youmans B."/>
            <person name="Ayvaz T."/>
            <person name="Ross M."/>
            <person name="Santibanez J."/>
            <person name="Aqrawi P."/>
            <person name="Gross S."/>
            <person name="Joshi V."/>
            <person name="Fowler G."/>
            <person name="Nazareth L."/>
            <person name="Reid J."/>
            <person name="Worley K."/>
            <person name="Petrosino J."/>
            <person name="Highlander S."/>
            <person name="Gibbs R."/>
        </authorList>
    </citation>
    <scope>NUCLEOTIDE SEQUENCE [LARGE SCALE GENOMIC DNA]</scope>
    <source>
        <strain evidence="2">DSM 15272</strain>
    </source>
</reference>
<dbReference type="AlphaFoldDB" id="E2SAA6"/>
<evidence type="ECO:0008006" key="4">
    <source>
        <dbReference type="Google" id="ProtNLM"/>
    </source>
</evidence>
<name>E2SAA6_9ACTN</name>
<dbReference type="EMBL" id="ACLF03000003">
    <property type="protein sequence ID" value="EFQ84180.1"/>
    <property type="molecule type" value="Genomic_DNA"/>
</dbReference>
<dbReference type="STRING" id="585531.HMPREF0063_10896"/>
<dbReference type="Proteomes" id="UP000003111">
    <property type="component" value="Unassembled WGS sequence"/>
</dbReference>
<dbReference type="HOGENOM" id="CLU_144847_1_0_11"/>
<feature type="compositionally biased region" description="Pro residues" evidence="1">
    <location>
        <begin position="16"/>
        <end position="26"/>
    </location>
</feature>
<organism evidence="2 3">
    <name type="scientific">Aeromicrobium marinum DSM 15272</name>
    <dbReference type="NCBI Taxonomy" id="585531"/>
    <lineage>
        <taxon>Bacteria</taxon>
        <taxon>Bacillati</taxon>
        <taxon>Actinomycetota</taxon>
        <taxon>Actinomycetes</taxon>
        <taxon>Propionibacteriales</taxon>
        <taxon>Nocardioidaceae</taxon>
        <taxon>Aeromicrobium</taxon>
    </lineage>
</organism>
<evidence type="ECO:0000256" key="1">
    <source>
        <dbReference type="SAM" id="MobiDB-lite"/>
    </source>
</evidence>
<evidence type="ECO:0000313" key="3">
    <source>
        <dbReference type="Proteomes" id="UP000003111"/>
    </source>
</evidence>
<accession>E2SAA6</accession>
<proteinExistence type="predicted"/>
<evidence type="ECO:0000313" key="2">
    <source>
        <dbReference type="EMBL" id="EFQ84180.1"/>
    </source>
</evidence>
<sequence>MSGLVRRTLDRVTSGPPVPDAPFPARPARPVVSVRGRVDAVRTREVDGAGCLEVDLRTADAMFADTGGVVRLVWLGHRQIAGIVVGRGLTAHGRVGRRGDTATIHQPKYVLDV</sequence>
<keyword evidence="3" id="KW-1185">Reference proteome</keyword>
<comment type="caution">
    <text evidence="2">The sequence shown here is derived from an EMBL/GenBank/DDBJ whole genome shotgun (WGS) entry which is preliminary data.</text>
</comment>
<protein>
    <recommendedName>
        <fullName evidence="4">Nucleic acid-binding domain protein</fullName>
    </recommendedName>
</protein>
<gene>
    <name evidence="2" type="ORF">HMPREF0063_10896</name>
</gene>
<dbReference type="RefSeq" id="WP_007077918.1">
    <property type="nucleotide sequence ID" value="NZ_CM001024.1"/>
</dbReference>
<feature type="region of interest" description="Disordered" evidence="1">
    <location>
        <begin position="1"/>
        <end position="26"/>
    </location>
</feature>